<sequence length="160" mass="16899">MESAIRLPPRPGPPPLVSTRGRVEQVTRTAPVGLQRALLTLAAQLPGVILGPTALCVPGTCAYLLSPALARGPADAFMDGTEFGHAHPLYDGSQHLVLPTALAEEVVQTGWGTHAEPDGSVLVYGPLDEEQLQTVWQLVLAAYHRAASGPPEDAEREGTR</sequence>
<dbReference type="Pfam" id="PF17648">
    <property type="entry name" value="Luciferase"/>
    <property type="match status" value="1"/>
</dbReference>
<dbReference type="InterPro" id="IPR040841">
    <property type="entry name" value="Luciferase_dom"/>
</dbReference>
<evidence type="ECO:0000313" key="3">
    <source>
        <dbReference type="Proteomes" id="UP001596174"/>
    </source>
</evidence>
<gene>
    <name evidence="2" type="ORF">ACFP3V_02070</name>
</gene>
<protein>
    <recommendedName>
        <fullName evidence="1">Luciferase domain-containing protein</fullName>
    </recommendedName>
</protein>
<dbReference type="EMBL" id="JBHSQJ010000007">
    <property type="protein sequence ID" value="MFC5906008.1"/>
    <property type="molecule type" value="Genomic_DNA"/>
</dbReference>
<comment type="caution">
    <text evidence="2">The sequence shown here is derived from an EMBL/GenBank/DDBJ whole genome shotgun (WGS) entry which is preliminary data.</text>
</comment>
<keyword evidence="3" id="KW-1185">Reference proteome</keyword>
<reference evidence="3" key="1">
    <citation type="journal article" date="2019" name="Int. J. Syst. Evol. Microbiol.">
        <title>The Global Catalogue of Microorganisms (GCM) 10K type strain sequencing project: providing services to taxonomists for standard genome sequencing and annotation.</title>
        <authorList>
            <consortium name="The Broad Institute Genomics Platform"/>
            <consortium name="The Broad Institute Genome Sequencing Center for Infectious Disease"/>
            <person name="Wu L."/>
            <person name="Ma J."/>
        </authorList>
    </citation>
    <scope>NUCLEOTIDE SEQUENCE [LARGE SCALE GENOMIC DNA]</scope>
    <source>
        <strain evidence="3">JCM 4816</strain>
    </source>
</reference>
<dbReference type="RefSeq" id="WP_380579004.1">
    <property type="nucleotide sequence ID" value="NZ_JBHSQJ010000007.1"/>
</dbReference>
<feature type="domain" description="Luciferase" evidence="1">
    <location>
        <begin position="80"/>
        <end position="142"/>
    </location>
</feature>
<evidence type="ECO:0000259" key="1">
    <source>
        <dbReference type="Pfam" id="PF17648"/>
    </source>
</evidence>
<name>A0ABW1FVL9_9ACTN</name>
<evidence type="ECO:0000313" key="2">
    <source>
        <dbReference type="EMBL" id="MFC5906008.1"/>
    </source>
</evidence>
<organism evidence="2 3">
    <name type="scientific">Streptacidiphilus monticola</name>
    <dbReference type="NCBI Taxonomy" id="2161674"/>
    <lineage>
        <taxon>Bacteria</taxon>
        <taxon>Bacillati</taxon>
        <taxon>Actinomycetota</taxon>
        <taxon>Actinomycetes</taxon>
        <taxon>Kitasatosporales</taxon>
        <taxon>Streptomycetaceae</taxon>
        <taxon>Streptacidiphilus</taxon>
    </lineage>
</organism>
<proteinExistence type="predicted"/>
<accession>A0ABW1FVL9</accession>
<dbReference type="Proteomes" id="UP001596174">
    <property type="component" value="Unassembled WGS sequence"/>
</dbReference>